<keyword evidence="1" id="KW-1133">Transmembrane helix</keyword>
<sequence length="72" mass="7958">MGRVKPRYHGSGEGSGTGYGCGYGHLCTHRVWGMALKLLSTRVRARIWIIFTNAGMEMGIVVPYPLDTHCHP</sequence>
<dbReference type="EnsemblPlants" id="KEH18016">
    <property type="protein sequence ID" value="KEH18016"/>
    <property type="gene ID" value="MTR_8g009920"/>
</dbReference>
<proteinExistence type="predicted"/>
<dbReference type="Proteomes" id="UP000002051">
    <property type="component" value="Chromosome 8"/>
</dbReference>
<reference evidence="3" key="3">
    <citation type="submission" date="2015-04" db="UniProtKB">
        <authorList>
            <consortium name="EnsemblPlants"/>
        </authorList>
    </citation>
    <scope>IDENTIFICATION</scope>
    <source>
        <strain evidence="3">cv. Jemalong A17</strain>
    </source>
</reference>
<dbReference type="EMBL" id="CM001224">
    <property type="protein sequence ID" value="KEH18016.1"/>
    <property type="molecule type" value="Genomic_DNA"/>
</dbReference>
<dbReference type="HOGENOM" id="CLU_180326_0_0_1"/>
<evidence type="ECO:0000313" key="4">
    <source>
        <dbReference type="Proteomes" id="UP000002051"/>
    </source>
</evidence>
<feature type="transmembrane region" description="Helical" evidence="1">
    <location>
        <begin position="47"/>
        <end position="66"/>
    </location>
</feature>
<keyword evidence="4" id="KW-1185">Reference proteome</keyword>
<reference evidence="2 4" key="1">
    <citation type="journal article" date="2011" name="Nature">
        <title>The Medicago genome provides insight into the evolution of rhizobial symbioses.</title>
        <authorList>
            <person name="Young N.D."/>
            <person name="Debelle F."/>
            <person name="Oldroyd G.E."/>
            <person name="Geurts R."/>
            <person name="Cannon S.B."/>
            <person name="Udvardi M.K."/>
            <person name="Benedito V.A."/>
            <person name="Mayer K.F."/>
            <person name="Gouzy J."/>
            <person name="Schoof H."/>
            <person name="Van de Peer Y."/>
            <person name="Proost S."/>
            <person name="Cook D.R."/>
            <person name="Meyers B.C."/>
            <person name="Spannagl M."/>
            <person name="Cheung F."/>
            <person name="De Mita S."/>
            <person name="Krishnakumar V."/>
            <person name="Gundlach H."/>
            <person name="Zhou S."/>
            <person name="Mudge J."/>
            <person name="Bharti A.K."/>
            <person name="Murray J.D."/>
            <person name="Naoumkina M.A."/>
            <person name="Rosen B."/>
            <person name="Silverstein K.A."/>
            <person name="Tang H."/>
            <person name="Rombauts S."/>
            <person name="Zhao P.X."/>
            <person name="Zhou P."/>
            <person name="Barbe V."/>
            <person name="Bardou P."/>
            <person name="Bechner M."/>
            <person name="Bellec A."/>
            <person name="Berger A."/>
            <person name="Berges H."/>
            <person name="Bidwell S."/>
            <person name="Bisseling T."/>
            <person name="Choisne N."/>
            <person name="Couloux A."/>
            <person name="Denny R."/>
            <person name="Deshpande S."/>
            <person name="Dai X."/>
            <person name="Doyle J.J."/>
            <person name="Dudez A.M."/>
            <person name="Farmer A.D."/>
            <person name="Fouteau S."/>
            <person name="Franken C."/>
            <person name="Gibelin C."/>
            <person name="Gish J."/>
            <person name="Goldstein S."/>
            <person name="Gonzalez A.J."/>
            <person name="Green P.J."/>
            <person name="Hallab A."/>
            <person name="Hartog M."/>
            <person name="Hua A."/>
            <person name="Humphray S.J."/>
            <person name="Jeong D.H."/>
            <person name="Jing Y."/>
            <person name="Jocker A."/>
            <person name="Kenton S.M."/>
            <person name="Kim D.J."/>
            <person name="Klee K."/>
            <person name="Lai H."/>
            <person name="Lang C."/>
            <person name="Lin S."/>
            <person name="Macmil S.L."/>
            <person name="Magdelenat G."/>
            <person name="Matthews L."/>
            <person name="McCorrison J."/>
            <person name="Monaghan E.L."/>
            <person name="Mun J.H."/>
            <person name="Najar F.Z."/>
            <person name="Nicholson C."/>
            <person name="Noirot C."/>
            <person name="O'Bleness M."/>
            <person name="Paule C.R."/>
            <person name="Poulain J."/>
            <person name="Prion F."/>
            <person name="Qin B."/>
            <person name="Qu C."/>
            <person name="Retzel E.F."/>
            <person name="Riddle C."/>
            <person name="Sallet E."/>
            <person name="Samain S."/>
            <person name="Samson N."/>
            <person name="Sanders I."/>
            <person name="Saurat O."/>
            <person name="Scarpelli C."/>
            <person name="Schiex T."/>
            <person name="Segurens B."/>
            <person name="Severin A.J."/>
            <person name="Sherrier D.J."/>
            <person name="Shi R."/>
            <person name="Sims S."/>
            <person name="Singer S.R."/>
            <person name="Sinharoy S."/>
            <person name="Sterck L."/>
            <person name="Viollet A."/>
            <person name="Wang B.B."/>
            <person name="Wang K."/>
            <person name="Wang M."/>
            <person name="Wang X."/>
            <person name="Warfsmann J."/>
            <person name="Weissenbach J."/>
            <person name="White D.D."/>
            <person name="White J.D."/>
            <person name="Wiley G.B."/>
            <person name="Wincker P."/>
            <person name="Xing Y."/>
            <person name="Yang L."/>
            <person name="Yao Z."/>
            <person name="Ying F."/>
            <person name="Zhai J."/>
            <person name="Zhou L."/>
            <person name="Zuber A."/>
            <person name="Denarie J."/>
            <person name="Dixon R.A."/>
            <person name="May G.D."/>
            <person name="Schwartz D.C."/>
            <person name="Rogers J."/>
            <person name="Quetier F."/>
            <person name="Town C.D."/>
            <person name="Roe B.A."/>
        </authorList>
    </citation>
    <scope>NUCLEOTIDE SEQUENCE [LARGE SCALE GENOMIC DNA]</scope>
    <source>
        <strain evidence="2">A17</strain>
        <strain evidence="3 4">cv. Jemalong A17</strain>
    </source>
</reference>
<evidence type="ECO:0000256" key="1">
    <source>
        <dbReference type="SAM" id="Phobius"/>
    </source>
</evidence>
<name>A0A072TLC6_MEDTR</name>
<protein>
    <submittedName>
        <fullName evidence="2">Transmembrane protein, putative</fullName>
    </submittedName>
</protein>
<keyword evidence="1 2" id="KW-0812">Transmembrane</keyword>
<evidence type="ECO:0000313" key="3">
    <source>
        <dbReference type="EnsemblPlants" id="KEH18016"/>
    </source>
</evidence>
<keyword evidence="1" id="KW-0472">Membrane</keyword>
<organism evidence="2 4">
    <name type="scientific">Medicago truncatula</name>
    <name type="common">Barrel medic</name>
    <name type="synonym">Medicago tribuloides</name>
    <dbReference type="NCBI Taxonomy" id="3880"/>
    <lineage>
        <taxon>Eukaryota</taxon>
        <taxon>Viridiplantae</taxon>
        <taxon>Streptophyta</taxon>
        <taxon>Embryophyta</taxon>
        <taxon>Tracheophyta</taxon>
        <taxon>Spermatophyta</taxon>
        <taxon>Magnoliopsida</taxon>
        <taxon>eudicotyledons</taxon>
        <taxon>Gunneridae</taxon>
        <taxon>Pentapetalae</taxon>
        <taxon>rosids</taxon>
        <taxon>fabids</taxon>
        <taxon>Fabales</taxon>
        <taxon>Fabaceae</taxon>
        <taxon>Papilionoideae</taxon>
        <taxon>50 kb inversion clade</taxon>
        <taxon>NPAAA clade</taxon>
        <taxon>Hologalegina</taxon>
        <taxon>IRL clade</taxon>
        <taxon>Trifolieae</taxon>
        <taxon>Medicago</taxon>
    </lineage>
</organism>
<accession>A0A072TLC6</accession>
<dbReference type="AlphaFoldDB" id="A0A072TLC6"/>
<evidence type="ECO:0000313" key="2">
    <source>
        <dbReference type="EMBL" id="KEH18016.1"/>
    </source>
</evidence>
<reference evidence="2 4" key="2">
    <citation type="journal article" date="2014" name="BMC Genomics">
        <title>An improved genome release (version Mt4.0) for the model legume Medicago truncatula.</title>
        <authorList>
            <person name="Tang H."/>
            <person name="Krishnakumar V."/>
            <person name="Bidwell S."/>
            <person name="Rosen B."/>
            <person name="Chan A."/>
            <person name="Zhou S."/>
            <person name="Gentzbittel L."/>
            <person name="Childs K.L."/>
            <person name="Yandell M."/>
            <person name="Gundlach H."/>
            <person name="Mayer K.F."/>
            <person name="Schwartz D.C."/>
            <person name="Town C.D."/>
        </authorList>
    </citation>
    <scope>GENOME REANNOTATION</scope>
    <source>
        <strain evidence="2">A17</strain>
        <strain evidence="3 4">cv. Jemalong A17</strain>
    </source>
</reference>
<gene>
    <name evidence="2" type="ordered locus">MTR_8g009920</name>
</gene>